<keyword evidence="4" id="KW-1185">Reference proteome</keyword>
<name>K9VGA9_9CYAN</name>
<feature type="compositionally biased region" description="Low complexity" evidence="1">
    <location>
        <begin position="141"/>
        <end position="219"/>
    </location>
</feature>
<feature type="compositionally biased region" description="Low complexity" evidence="1">
    <location>
        <begin position="22"/>
        <end position="39"/>
    </location>
</feature>
<dbReference type="RefSeq" id="WP_015175607.1">
    <property type="nucleotide sequence ID" value="NC_019729.1"/>
</dbReference>
<dbReference type="OrthoDB" id="9847583at2"/>
<sequence>MKPNEQNSSSREIHQEVHTDATNGHVSTTRTTTNVPSTTANASKEAAHHQGYVQGQMAENHRQLGVQEARDNENAGRGLLLGILLTSLVGLVLGTVYYFNRAQEAPTPTSDTVIVVPKANQPSATPAPTRTVEKEKTIIQKIVPVPVQPSPVQKATPAPQPSPAQQATPAPQANPAPNINITVPNSQQQDAPAQQAAPSPSSPSNNTNTTVPNPQDEPASTPPTPAPESSASPSPTQDDGASGAGTSGSTNRESQSDSNPTDTVVPNSNSGAEGATASPQ</sequence>
<keyword evidence="2" id="KW-1133">Transmembrane helix</keyword>
<protein>
    <submittedName>
        <fullName evidence="3">Uncharacterized protein</fullName>
    </submittedName>
</protein>
<feature type="compositionally biased region" description="Polar residues" evidence="1">
    <location>
        <begin position="251"/>
        <end position="280"/>
    </location>
</feature>
<proteinExistence type="predicted"/>
<reference evidence="3 4" key="1">
    <citation type="submission" date="2012-05" db="EMBL/GenBank/DDBJ databases">
        <title>Finished chromosome of genome of Oscillatoria sp. PCC 7112.</title>
        <authorList>
            <consortium name="US DOE Joint Genome Institute"/>
            <person name="Gugger M."/>
            <person name="Coursin T."/>
            <person name="Rippka R."/>
            <person name="Tandeau De Marsac N."/>
            <person name="Huntemann M."/>
            <person name="Wei C.-L."/>
            <person name="Han J."/>
            <person name="Detter J.C."/>
            <person name="Han C."/>
            <person name="Tapia R."/>
            <person name="Davenport K."/>
            <person name="Daligault H."/>
            <person name="Erkkila T."/>
            <person name="Gu W."/>
            <person name="Munk A.C.C."/>
            <person name="Teshima H."/>
            <person name="Xu Y."/>
            <person name="Chain P."/>
            <person name="Chen A."/>
            <person name="Krypides N."/>
            <person name="Mavromatis K."/>
            <person name="Markowitz V."/>
            <person name="Szeto E."/>
            <person name="Ivanova N."/>
            <person name="Mikhailova N."/>
            <person name="Ovchinnikova G."/>
            <person name="Pagani I."/>
            <person name="Pati A."/>
            <person name="Goodwin L."/>
            <person name="Peters L."/>
            <person name="Pitluck S."/>
            <person name="Woyke T."/>
            <person name="Kerfeld C."/>
        </authorList>
    </citation>
    <scope>NUCLEOTIDE SEQUENCE [LARGE SCALE GENOMIC DNA]</scope>
    <source>
        <strain evidence="3 4">PCC 7112</strain>
    </source>
</reference>
<organism evidence="3 4">
    <name type="scientific">Phormidium nigroviride PCC 7112</name>
    <dbReference type="NCBI Taxonomy" id="179408"/>
    <lineage>
        <taxon>Bacteria</taxon>
        <taxon>Bacillati</taxon>
        <taxon>Cyanobacteriota</taxon>
        <taxon>Cyanophyceae</taxon>
        <taxon>Oscillatoriophycideae</taxon>
        <taxon>Oscillatoriales</taxon>
        <taxon>Oscillatoriaceae</taxon>
        <taxon>Phormidium</taxon>
    </lineage>
</organism>
<feature type="compositionally biased region" description="Low complexity" evidence="1">
    <location>
        <begin position="227"/>
        <end position="236"/>
    </location>
</feature>
<dbReference type="KEGG" id="oni:Osc7112_1800"/>
<gene>
    <name evidence="3" type="ORF">Osc7112_1800</name>
</gene>
<evidence type="ECO:0000256" key="2">
    <source>
        <dbReference type="SAM" id="Phobius"/>
    </source>
</evidence>
<feature type="region of interest" description="Disordered" evidence="1">
    <location>
        <begin position="1"/>
        <end position="49"/>
    </location>
</feature>
<keyword evidence="2" id="KW-0812">Transmembrane</keyword>
<dbReference type="PATRIC" id="fig|179408.3.peg.2189"/>
<evidence type="ECO:0000313" key="3">
    <source>
        <dbReference type="EMBL" id="AFZ06290.1"/>
    </source>
</evidence>
<feature type="transmembrane region" description="Helical" evidence="2">
    <location>
        <begin position="79"/>
        <end position="99"/>
    </location>
</feature>
<evidence type="ECO:0000313" key="4">
    <source>
        <dbReference type="Proteomes" id="UP000010478"/>
    </source>
</evidence>
<dbReference type="STRING" id="179408.Osc7112_1800"/>
<dbReference type="eggNOG" id="COG5373">
    <property type="taxonomic scope" value="Bacteria"/>
</dbReference>
<dbReference type="HOGENOM" id="CLU_993367_0_0_3"/>
<dbReference type="AlphaFoldDB" id="K9VGA9"/>
<dbReference type="Proteomes" id="UP000010478">
    <property type="component" value="Chromosome"/>
</dbReference>
<dbReference type="EMBL" id="CP003614">
    <property type="protein sequence ID" value="AFZ06290.1"/>
    <property type="molecule type" value="Genomic_DNA"/>
</dbReference>
<accession>K9VGA9</accession>
<feature type="region of interest" description="Disordered" evidence="1">
    <location>
        <begin position="141"/>
        <end position="280"/>
    </location>
</feature>
<keyword evidence="2" id="KW-0472">Membrane</keyword>
<evidence type="ECO:0000256" key="1">
    <source>
        <dbReference type="SAM" id="MobiDB-lite"/>
    </source>
</evidence>
<feature type="compositionally biased region" description="Polar residues" evidence="1">
    <location>
        <begin position="1"/>
        <end position="10"/>
    </location>
</feature>